<keyword evidence="8" id="KW-1185">Reference proteome</keyword>
<dbReference type="AlphaFoldDB" id="A0A5B8MY70"/>
<dbReference type="EC" id="4.2.1.2" evidence="2"/>
<dbReference type="PRINTS" id="PR00149">
    <property type="entry name" value="FUMRATELYASE"/>
</dbReference>
<dbReference type="NCBIfam" id="TIGR00979">
    <property type="entry name" value="fumC_II"/>
    <property type="match status" value="1"/>
</dbReference>
<feature type="domain" description="Fumarase C C-terminal" evidence="6">
    <location>
        <begin position="429"/>
        <end position="482"/>
    </location>
</feature>
<evidence type="ECO:0000256" key="3">
    <source>
        <dbReference type="ARBA" id="ARBA00023239"/>
    </source>
</evidence>
<dbReference type="GO" id="GO:0006099">
    <property type="term" value="P:tricarboxylic acid cycle"/>
    <property type="evidence" value="ECO:0007669"/>
    <property type="project" value="InterPro"/>
</dbReference>
<dbReference type="PROSITE" id="PS00163">
    <property type="entry name" value="FUMARATE_LYASES"/>
    <property type="match status" value="1"/>
</dbReference>
<protein>
    <recommendedName>
        <fullName evidence="2">fumarate hydratase</fullName>
        <ecNumber evidence="2">4.2.1.2</ecNumber>
    </recommendedName>
</protein>
<evidence type="ECO:0000259" key="6">
    <source>
        <dbReference type="Pfam" id="PF10415"/>
    </source>
</evidence>
<organism evidence="7 8">
    <name type="scientific">Chloropicon primus</name>
    <dbReference type="NCBI Taxonomy" id="1764295"/>
    <lineage>
        <taxon>Eukaryota</taxon>
        <taxon>Viridiplantae</taxon>
        <taxon>Chlorophyta</taxon>
        <taxon>Chloropicophyceae</taxon>
        <taxon>Chloropicales</taxon>
        <taxon>Chloropicaceae</taxon>
        <taxon>Chloropicon</taxon>
    </lineage>
</organism>
<dbReference type="InterPro" id="IPR008948">
    <property type="entry name" value="L-Aspartase-like"/>
</dbReference>
<dbReference type="HAMAP" id="MF_00743">
    <property type="entry name" value="FumaraseC"/>
    <property type="match status" value="1"/>
</dbReference>
<evidence type="ECO:0000313" key="8">
    <source>
        <dbReference type="Proteomes" id="UP000316726"/>
    </source>
</evidence>
<dbReference type="STRING" id="1764295.A0A5B8MY70"/>
<reference evidence="7 8" key="1">
    <citation type="submission" date="2018-07" db="EMBL/GenBank/DDBJ databases">
        <title>The complete nuclear genome of the prasinophyte Chloropicon primus (CCMP1205).</title>
        <authorList>
            <person name="Pombert J.-F."/>
            <person name="Otis C."/>
            <person name="Turmel M."/>
            <person name="Lemieux C."/>
        </authorList>
    </citation>
    <scope>NUCLEOTIDE SEQUENCE [LARGE SCALE GENOMIC DNA]</scope>
    <source>
        <strain evidence="7 8">CCMP1205</strain>
    </source>
</reference>
<dbReference type="PANTHER" id="PTHR11444:SF1">
    <property type="entry name" value="FUMARATE HYDRATASE, MITOCHONDRIAL"/>
    <property type="match status" value="1"/>
</dbReference>
<dbReference type="EMBL" id="CP031050">
    <property type="protein sequence ID" value="QDZ25553.1"/>
    <property type="molecule type" value="Genomic_DNA"/>
</dbReference>
<evidence type="ECO:0000256" key="1">
    <source>
        <dbReference type="ARBA" id="ARBA00009084"/>
    </source>
</evidence>
<dbReference type="Proteomes" id="UP000316726">
    <property type="component" value="Chromosome 17"/>
</dbReference>
<dbReference type="GO" id="GO:0006106">
    <property type="term" value="P:fumarate metabolic process"/>
    <property type="evidence" value="ECO:0007669"/>
    <property type="project" value="InterPro"/>
</dbReference>
<dbReference type="InterPro" id="IPR022761">
    <property type="entry name" value="Fumarate_lyase_N"/>
</dbReference>
<dbReference type="Gene3D" id="1.10.275.10">
    <property type="entry name" value="Fumarase/aspartase (N-terminal domain)"/>
    <property type="match status" value="1"/>
</dbReference>
<name>A0A5B8MY70_9CHLO</name>
<sequence length="483" mass="52189">MSKLSVVTDMHPTWFPEYEQGTEFREESDTMGKVKVPAKVLWGAQTQRSKDNFKIGGERIPVPVVRSMGIVKHACASTNEALGKLDANLSKNIQAAAKEVFEGKLDAHFPLVVWQTGSGTQTNMNVNEVISNRAIQLMGGEVGSKSPVHPNDHVNMSQSSNDTFPAAMSIATALAVHDRLLPSLTYLRTHLAKKQEEFKGIIKIGRTHLMDATPLTLSQEFSGYVHQMDMSLKRAQQALDDLYDLALGGTAVGTGLNTHPKYAETVASHVAELTGLPFVTAPNKFESLAAHDAQAQLGGALKTIALSLLKISNDIRFLGSGPRAGLAELNLPANEPGSSIMPGKVNPTQCEAALMVCSRVIGNDMAVCLGGATGSTFELNVAKPLMAYTNLQSVYLLADLCVSFSDKCVVGIEPNKDRIEHLMQSSLMLVTALNQHIGYDKAAAIAKLAHKEGTTLKQAGMKLGHLTEEEFDKWVRPEDMTNE</sequence>
<comment type="similarity">
    <text evidence="1">Belongs to the class-II fumarase/aspartase family. Fumarase subfamily.</text>
</comment>
<dbReference type="PANTHER" id="PTHR11444">
    <property type="entry name" value="ASPARTATEAMMONIA/ARGININOSUCCINATE/ADENYLOSUCCINATE LYASE"/>
    <property type="match status" value="1"/>
</dbReference>
<dbReference type="NCBIfam" id="NF008909">
    <property type="entry name" value="PRK12273.1"/>
    <property type="match status" value="1"/>
</dbReference>
<dbReference type="FunFam" id="1.20.200.10:FF:000001">
    <property type="entry name" value="Fumarate hydratase, mitochondrial"/>
    <property type="match status" value="1"/>
</dbReference>
<keyword evidence="3" id="KW-0456">Lyase</keyword>
<dbReference type="GO" id="GO:0004333">
    <property type="term" value="F:fumarate hydratase activity"/>
    <property type="evidence" value="ECO:0007669"/>
    <property type="project" value="UniProtKB-EC"/>
</dbReference>
<feature type="domain" description="Fumarate lyase N-terminal" evidence="5">
    <location>
        <begin position="32"/>
        <end position="362"/>
    </location>
</feature>
<evidence type="ECO:0000256" key="4">
    <source>
        <dbReference type="ARBA" id="ARBA00051302"/>
    </source>
</evidence>
<comment type="catalytic activity">
    <reaction evidence="4">
        <text>(S)-malate = fumarate + H2O</text>
        <dbReference type="Rhea" id="RHEA:12460"/>
        <dbReference type="ChEBI" id="CHEBI:15377"/>
        <dbReference type="ChEBI" id="CHEBI:15589"/>
        <dbReference type="ChEBI" id="CHEBI:29806"/>
        <dbReference type="EC" id="4.2.1.2"/>
    </reaction>
    <physiologicalReaction direction="left-to-right" evidence="4">
        <dbReference type="Rhea" id="RHEA:12461"/>
    </physiologicalReaction>
    <physiologicalReaction direction="right-to-left" evidence="4">
        <dbReference type="Rhea" id="RHEA:12462"/>
    </physiologicalReaction>
</comment>
<dbReference type="OrthoDB" id="1738025at2759"/>
<dbReference type="FunFam" id="1.10.275.10:FF:000001">
    <property type="entry name" value="Fumarate hydratase, mitochondrial"/>
    <property type="match status" value="1"/>
</dbReference>
<dbReference type="SUPFAM" id="SSF48557">
    <property type="entry name" value="L-aspartase-like"/>
    <property type="match status" value="1"/>
</dbReference>
<dbReference type="CDD" id="cd01362">
    <property type="entry name" value="Fumarase_classII"/>
    <property type="match status" value="1"/>
</dbReference>
<dbReference type="Gene3D" id="1.20.200.10">
    <property type="entry name" value="Fumarase/aspartase (Central domain)"/>
    <property type="match status" value="1"/>
</dbReference>
<dbReference type="InterPro" id="IPR000362">
    <property type="entry name" value="Fumarate_lyase_fam"/>
</dbReference>
<accession>A0A5B8MY70</accession>
<dbReference type="Gene3D" id="1.10.40.30">
    <property type="entry name" value="Fumarase/aspartase (C-terminal domain)"/>
    <property type="match status" value="1"/>
</dbReference>
<proteinExistence type="inferred from homology"/>
<evidence type="ECO:0000313" key="7">
    <source>
        <dbReference type="EMBL" id="QDZ25553.1"/>
    </source>
</evidence>
<gene>
    <name evidence="7" type="ORF">A3770_17p80710</name>
</gene>
<dbReference type="GO" id="GO:0006108">
    <property type="term" value="P:malate metabolic process"/>
    <property type="evidence" value="ECO:0007669"/>
    <property type="project" value="UniProtKB-ARBA"/>
</dbReference>
<dbReference type="GO" id="GO:0005739">
    <property type="term" value="C:mitochondrion"/>
    <property type="evidence" value="ECO:0007669"/>
    <property type="project" value="TreeGrafter"/>
</dbReference>
<dbReference type="FunFam" id="1.10.40.30:FF:000002">
    <property type="entry name" value="Fumarate hydratase class II"/>
    <property type="match status" value="1"/>
</dbReference>
<dbReference type="InterPro" id="IPR018951">
    <property type="entry name" value="Fumarase_C_C"/>
</dbReference>
<dbReference type="InterPro" id="IPR020557">
    <property type="entry name" value="Fumarate_lyase_CS"/>
</dbReference>
<dbReference type="InterPro" id="IPR024083">
    <property type="entry name" value="Fumarase/histidase_N"/>
</dbReference>
<dbReference type="InterPro" id="IPR005677">
    <property type="entry name" value="Fum_hydII"/>
</dbReference>
<dbReference type="Pfam" id="PF10415">
    <property type="entry name" value="FumaraseC_C"/>
    <property type="match status" value="1"/>
</dbReference>
<evidence type="ECO:0000259" key="5">
    <source>
        <dbReference type="Pfam" id="PF00206"/>
    </source>
</evidence>
<evidence type="ECO:0000256" key="2">
    <source>
        <dbReference type="ARBA" id="ARBA00012921"/>
    </source>
</evidence>
<dbReference type="GO" id="GO:0051262">
    <property type="term" value="P:protein tetramerization"/>
    <property type="evidence" value="ECO:0007669"/>
    <property type="project" value="UniProtKB-ARBA"/>
</dbReference>
<dbReference type="Pfam" id="PF00206">
    <property type="entry name" value="Lyase_1"/>
    <property type="match status" value="1"/>
</dbReference>